<evidence type="ECO:0000259" key="2">
    <source>
        <dbReference type="PROSITE" id="PS51819"/>
    </source>
</evidence>
<keyword evidence="3" id="KW-0456">Lyase</keyword>
<dbReference type="EMBL" id="WJHE01000025">
    <property type="protein sequence ID" value="MST31245.1"/>
    <property type="molecule type" value="Genomic_DNA"/>
</dbReference>
<dbReference type="Pfam" id="PF00903">
    <property type="entry name" value="Glyoxalase"/>
    <property type="match status" value="1"/>
</dbReference>
<feature type="domain" description="VOC" evidence="2">
    <location>
        <begin position="5"/>
        <end position="115"/>
    </location>
</feature>
<dbReference type="PANTHER" id="PTHR21366:SF22">
    <property type="entry name" value="VOC DOMAIN-CONTAINING PROTEIN"/>
    <property type="match status" value="1"/>
</dbReference>
<evidence type="ECO:0000313" key="4">
    <source>
        <dbReference type="Proteomes" id="UP000437736"/>
    </source>
</evidence>
<name>A0ABW9QNA9_9ACTN</name>
<dbReference type="InterPro" id="IPR018146">
    <property type="entry name" value="Glyoxalase_1_CS"/>
</dbReference>
<dbReference type="InterPro" id="IPR037523">
    <property type="entry name" value="VOC_core"/>
</dbReference>
<dbReference type="InterPro" id="IPR004360">
    <property type="entry name" value="Glyas_Fos-R_dOase_dom"/>
</dbReference>
<dbReference type="InterPro" id="IPR029068">
    <property type="entry name" value="Glyas_Bleomycin-R_OHBP_Dase"/>
</dbReference>
<gene>
    <name evidence="3" type="ORF">GHK86_00670</name>
</gene>
<accession>A0ABW9QNA9</accession>
<dbReference type="SUPFAM" id="SSF54593">
    <property type="entry name" value="Glyoxalase/Bleomycin resistance protein/Dihydroxybiphenyl dioxygenase"/>
    <property type="match status" value="1"/>
</dbReference>
<organism evidence="3 4">
    <name type="scientific">Acidiferrimicrobium australe</name>
    <dbReference type="NCBI Taxonomy" id="2664430"/>
    <lineage>
        <taxon>Bacteria</taxon>
        <taxon>Bacillati</taxon>
        <taxon>Actinomycetota</taxon>
        <taxon>Acidimicrobiia</taxon>
        <taxon>Acidimicrobiales</taxon>
        <taxon>Acidimicrobiaceae</taxon>
        <taxon>Acidiferrimicrobium</taxon>
    </lineage>
</organism>
<comment type="caution">
    <text evidence="3">The sequence shown here is derived from an EMBL/GenBank/DDBJ whole genome shotgun (WGS) entry which is preliminary data.</text>
</comment>
<protein>
    <submittedName>
        <fullName evidence="3">Lactoylglutathione lyase</fullName>
    </submittedName>
</protein>
<evidence type="ECO:0000313" key="3">
    <source>
        <dbReference type="EMBL" id="MST31245.1"/>
    </source>
</evidence>
<keyword evidence="1" id="KW-0479">Metal-binding</keyword>
<dbReference type="PROSITE" id="PS51819">
    <property type="entry name" value="VOC"/>
    <property type="match status" value="1"/>
</dbReference>
<dbReference type="PROSITE" id="PS00934">
    <property type="entry name" value="GLYOXALASE_I_1"/>
    <property type="match status" value="1"/>
</dbReference>
<sequence length="120" mass="12717">MRPVGLHHVSINVDDVDAALAFYVDALGLTVRQDRPAFAFGGAWLDAGGQQVHLIEAAPPPNQGQHFALAVEDLAAVVAELRRRGLQVTDPKPVGGSLQSFLADPAGNRVELHQPQVTPA</sequence>
<keyword evidence="4" id="KW-1185">Reference proteome</keyword>
<dbReference type="GO" id="GO:0016829">
    <property type="term" value="F:lyase activity"/>
    <property type="evidence" value="ECO:0007669"/>
    <property type="project" value="UniProtKB-KW"/>
</dbReference>
<dbReference type="PANTHER" id="PTHR21366">
    <property type="entry name" value="GLYOXALASE FAMILY PROTEIN"/>
    <property type="match status" value="1"/>
</dbReference>
<evidence type="ECO:0000256" key="1">
    <source>
        <dbReference type="ARBA" id="ARBA00022723"/>
    </source>
</evidence>
<dbReference type="Proteomes" id="UP000437736">
    <property type="component" value="Unassembled WGS sequence"/>
</dbReference>
<dbReference type="Gene3D" id="3.10.180.10">
    <property type="entry name" value="2,3-Dihydroxybiphenyl 1,2-Dioxygenase, domain 1"/>
    <property type="match status" value="1"/>
</dbReference>
<reference evidence="3 4" key="1">
    <citation type="submission" date="2019-11" db="EMBL/GenBank/DDBJ databases">
        <title>Acidiferrimicrobium australis gen. nov., sp. nov., an acidophilic and obligately heterotrophic, member of the Actinobacteria that catalyses dissimilatory oxido- reduction of iron isolated from metal-rich acidic water in Chile.</title>
        <authorList>
            <person name="Gonzalez D."/>
            <person name="Huber K."/>
            <person name="Hedrich S."/>
            <person name="Rojas-Villalobos C."/>
            <person name="Quatrini R."/>
            <person name="Dinamarca M.A."/>
            <person name="Schwarz A."/>
            <person name="Canales C."/>
            <person name="Nancucheo I."/>
        </authorList>
    </citation>
    <scope>NUCLEOTIDE SEQUENCE [LARGE SCALE GENOMIC DNA]</scope>
    <source>
        <strain evidence="3 4">USS-CCA1</strain>
    </source>
</reference>
<dbReference type="InterPro" id="IPR050383">
    <property type="entry name" value="GlyoxalaseI/FosfomycinResist"/>
</dbReference>
<proteinExistence type="predicted"/>